<feature type="domain" description="HTH cro/C1-type" evidence="2">
    <location>
        <begin position="135"/>
        <end position="173"/>
    </location>
</feature>
<dbReference type="SUPFAM" id="SSF47413">
    <property type="entry name" value="lambda repressor-like DNA-binding domains"/>
    <property type="match status" value="1"/>
</dbReference>
<evidence type="ECO:0000313" key="3">
    <source>
        <dbReference type="EMBL" id="NLQ17337.1"/>
    </source>
</evidence>
<dbReference type="EMBL" id="JABAEK010000005">
    <property type="protein sequence ID" value="NLQ17337.1"/>
    <property type="molecule type" value="Genomic_DNA"/>
</dbReference>
<proteinExistence type="predicted"/>
<dbReference type="CDD" id="cd00093">
    <property type="entry name" value="HTH_XRE"/>
    <property type="match status" value="1"/>
</dbReference>
<reference evidence="3 4" key="1">
    <citation type="submission" date="2020-04" db="EMBL/GenBank/DDBJ databases">
        <title>Marinomonas sp. M1K-6 isolated from the deep seawater of the Mariana Trench.</title>
        <authorList>
            <person name="Li Y."/>
        </authorList>
    </citation>
    <scope>NUCLEOTIDE SEQUENCE [LARGE SCALE GENOMIC DNA]</scope>
    <source>
        <strain evidence="3 4">M1K-6</strain>
    </source>
</reference>
<dbReference type="InterPro" id="IPR010982">
    <property type="entry name" value="Lambda_DNA-bd_dom_sf"/>
</dbReference>
<organism evidence="3 4">
    <name type="scientific">Marinomonas profundi</name>
    <dbReference type="NCBI Taxonomy" id="2726122"/>
    <lineage>
        <taxon>Bacteria</taxon>
        <taxon>Pseudomonadati</taxon>
        <taxon>Pseudomonadota</taxon>
        <taxon>Gammaproteobacteria</taxon>
        <taxon>Oceanospirillales</taxon>
        <taxon>Oceanospirillaceae</taxon>
        <taxon>Marinomonas</taxon>
    </lineage>
</organism>
<sequence>MKMKGQLDSALPMKKHKAKSKKNGLKKKQQQQGKLEEIQTKTGKVNIATEPVTAIKKTAAISNAAVEAEVETVNSTSNVPRQRVSKNVEPMTKEEQLIAIHQIIKRLLLDDLSQGEALRELRVGVLGIRQDSYTKLSGVSRKTLSEIENDKGNYTAEILNKVFKPFDIKVGLVPTSSQLLSAMLTH</sequence>
<dbReference type="Gene3D" id="1.10.260.40">
    <property type="entry name" value="lambda repressor-like DNA-binding domains"/>
    <property type="match status" value="1"/>
</dbReference>
<gene>
    <name evidence="3" type="ORF">HGG82_06815</name>
</gene>
<protein>
    <submittedName>
        <fullName evidence="3">Helix-turn-helix transcriptional regulator</fullName>
    </submittedName>
</protein>
<dbReference type="PROSITE" id="PS50943">
    <property type="entry name" value="HTH_CROC1"/>
    <property type="match status" value="1"/>
</dbReference>
<name>A0A847R850_9GAMM</name>
<dbReference type="Proteomes" id="UP000586067">
    <property type="component" value="Unassembled WGS sequence"/>
</dbReference>
<evidence type="ECO:0000259" key="2">
    <source>
        <dbReference type="PROSITE" id="PS50943"/>
    </source>
</evidence>
<dbReference type="InterPro" id="IPR001387">
    <property type="entry name" value="Cro/C1-type_HTH"/>
</dbReference>
<evidence type="ECO:0000256" key="1">
    <source>
        <dbReference type="SAM" id="MobiDB-lite"/>
    </source>
</evidence>
<keyword evidence="4" id="KW-1185">Reference proteome</keyword>
<feature type="region of interest" description="Disordered" evidence="1">
    <location>
        <begin position="1"/>
        <end position="39"/>
    </location>
</feature>
<dbReference type="RefSeq" id="WP_168824101.1">
    <property type="nucleotide sequence ID" value="NZ_CP073013.1"/>
</dbReference>
<dbReference type="AlphaFoldDB" id="A0A847R850"/>
<dbReference type="GO" id="GO:0003677">
    <property type="term" value="F:DNA binding"/>
    <property type="evidence" value="ECO:0007669"/>
    <property type="project" value="InterPro"/>
</dbReference>
<comment type="caution">
    <text evidence="3">The sequence shown here is derived from an EMBL/GenBank/DDBJ whole genome shotgun (WGS) entry which is preliminary data.</text>
</comment>
<feature type="compositionally biased region" description="Basic residues" evidence="1">
    <location>
        <begin position="13"/>
        <end position="29"/>
    </location>
</feature>
<evidence type="ECO:0000313" key="4">
    <source>
        <dbReference type="Proteomes" id="UP000586067"/>
    </source>
</evidence>
<accession>A0A847R850</accession>